<dbReference type="Proteomes" id="UP000482960">
    <property type="component" value="Unassembled WGS sequence"/>
</dbReference>
<organism evidence="1 2">
    <name type="scientific">Phytohabitans rumicis</name>
    <dbReference type="NCBI Taxonomy" id="1076125"/>
    <lineage>
        <taxon>Bacteria</taxon>
        <taxon>Bacillati</taxon>
        <taxon>Actinomycetota</taxon>
        <taxon>Actinomycetes</taxon>
        <taxon>Micromonosporales</taxon>
        <taxon>Micromonosporaceae</taxon>
    </lineage>
</organism>
<reference evidence="1 2" key="2">
    <citation type="submission" date="2020-03" db="EMBL/GenBank/DDBJ databases">
        <authorList>
            <person name="Ichikawa N."/>
            <person name="Kimura A."/>
            <person name="Kitahashi Y."/>
            <person name="Uohara A."/>
        </authorList>
    </citation>
    <scope>NUCLEOTIDE SEQUENCE [LARGE SCALE GENOMIC DNA]</scope>
    <source>
        <strain evidence="1 2">NBRC 108638</strain>
    </source>
</reference>
<proteinExistence type="predicted"/>
<comment type="caution">
    <text evidence="1">The sequence shown here is derived from an EMBL/GenBank/DDBJ whole genome shotgun (WGS) entry which is preliminary data.</text>
</comment>
<evidence type="ECO:0000313" key="1">
    <source>
        <dbReference type="EMBL" id="GFJ94760.1"/>
    </source>
</evidence>
<gene>
    <name evidence="1" type="ORF">Prum_084020</name>
</gene>
<evidence type="ECO:0000313" key="2">
    <source>
        <dbReference type="Proteomes" id="UP000482960"/>
    </source>
</evidence>
<accession>A0A6V8LGJ5</accession>
<protein>
    <submittedName>
        <fullName evidence="1">Uncharacterized protein</fullName>
    </submittedName>
</protein>
<keyword evidence="2" id="KW-1185">Reference proteome</keyword>
<reference evidence="1 2" key="1">
    <citation type="submission" date="2020-03" db="EMBL/GenBank/DDBJ databases">
        <title>Whole genome shotgun sequence of Phytohabitans rumicis NBRC 108638.</title>
        <authorList>
            <person name="Komaki H."/>
            <person name="Tamura T."/>
        </authorList>
    </citation>
    <scope>NUCLEOTIDE SEQUENCE [LARGE SCALE GENOMIC DNA]</scope>
    <source>
        <strain evidence="1 2">NBRC 108638</strain>
    </source>
</reference>
<name>A0A6V8LGJ5_9ACTN</name>
<dbReference type="EMBL" id="BLPG01000001">
    <property type="protein sequence ID" value="GFJ94760.1"/>
    <property type="molecule type" value="Genomic_DNA"/>
</dbReference>
<sequence>MWGADRQGVVRRYVDDVSALAPYIDPAGYHTHNGSPLLTVYGVTPDGRRLLVQTIQYDDDPSRVIVLLARGDAPFQPVASGFANWKAALPVRLELPDGQGILVAAEGKRITYRLNGTRHDAAPNAALLPPGATNITAG</sequence>
<dbReference type="AlphaFoldDB" id="A0A6V8LGJ5"/>